<evidence type="ECO:0000313" key="2">
    <source>
        <dbReference type="EMBL" id="KAF9612980.1"/>
    </source>
</evidence>
<accession>A0A835I5L0</accession>
<evidence type="ECO:0000256" key="1">
    <source>
        <dbReference type="ARBA" id="ARBA00006385"/>
    </source>
</evidence>
<proteinExistence type="inferred from homology"/>
<dbReference type="InterPro" id="IPR016024">
    <property type="entry name" value="ARM-type_fold"/>
</dbReference>
<protein>
    <submittedName>
        <fullName evidence="2">Uncharacterized protein</fullName>
    </submittedName>
</protein>
<reference evidence="2 3" key="1">
    <citation type="submission" date="2020-10" db="EMBL/GenBank/DDBJ databases">
        <title>The Coptis chinensis genome and diversification of protoberbering-type alkaloids.</title>
        <authorList>
            <person name="Wang B."/>
            <person name="Shu S."/>
            <person name="Song C."/>
            <person name="Liu Y."/>
        </authorList>
    </citation>
    <scope>NUCLEOTIDE SEQUENCE [LARGE SCALE GENOMIC DNA]</scope>
    <source>
        <strain evidence="2">HL-2020</strain>
        <tissue evidence="2">Leaf</tissue>
    </source>
</reference>
<dbReference type="Proteomes" id="UP000631114">
    <property type="component" value="Unassembled WGS sequence"/>
</dbReference>
<dbReference type="PANTHER" id="PTHR12262">
    <property type="entry name" value="CCR4-NOT TRANSCRIPTION COMPLEX SUBUNIT 9"/>
    <property type="match status" value="1"/>
</dbReference>
<dbReference type="OrthoDB" id="2012683at2759"/>
<comment type="caution">
    <text evidence="2">The sequence shown here is derived from an EMBL/GenBank/DDBJ whole genome shotgun (WGS) entry which is preliminary data.</text>
</comment>
<dbReference type="InterPro" id="IPR007216">
    <property type="entry name" value="CNOT9"/>
</dbReference>
<evidence type="ECO:0000313" key="3">
    <source>
        <dbReference type="Proteomes" id="UP000631114"/>
    </source>
</evidence>
<dbReference type="AlphaFoldDB" id="A0A835I5L0"/>
<dbReference type="GO" id="GO:0030014">
    <property type="term" value="C:CCR4-NOT complex"/>
    <property type="evidence" value="ECO:0007669"/>
    <property type="project" value="InterPro"/>
</dbReference>
<name>A0A835I5L0_9MAGN</name>
<sequence>MADRLETQEEEEEEHWEYRTLNLLQESKLDQKFAAVKLWKSGGTKHTKRWMRRPMAIPELILELQDEKMREYALHCLSKYLLQNWEEERDNYYRTGFLLYNSCCTVTILLKELLVFYQNMVKGNVDGRSSRRVANVLTLLQSIAANSETRTKFITTLVPNFVLPLIQYEYPQVFENVRAVALSVVGILCQARESLIIQWAIKSNMVEICWTSIEAGSELSQVIAMHILEAILQDNEGLSYICSPMCSHLLSKLMITWHHQVEVLARDQDFSPRLLFHIIRCYVLLCNHAR</sequence>
<dbReference type="Gene3D" id="1.25.10.10">
    <property type="entry name" value="Leucine-rich Repeat Variant"/>
    <property type="match status" value="1"/>
</dbReference>
<dbReference type="Pfam" id="PF04078">
    <property type="entry name" value="Rcd1"/>
    <property type="match status" value="1"/>
</dbReference>
<dbReference type="GO" id="GO:0006402">
    <property type="term" value="P:mRNA catabolic process"/>
    <property type="evidence" value="ECO:0007669"/>
    <property type="project" value="InterPro"/>
</dbReference>
<organism evidence="2 3">
    <name type="scientific">Coptis chinensis</name>
    <dbReference type="NCBI Taxonomy" id="261450"/>
    <lineage>
        <taxon>Eukaryota</taxon>
        <taxon>Viridiplantae</taxon>
        <taxon>Streptophyta</taxon>
        <taxon>Embryophyta</taxon>
        <taxon>Tracheophyta</taxon>
        <taxon>Spermatophyta</taxon>
        <taxon>Magnoliopsida</taxon>
        <taxon>Ranunculales</taxon>
        <taxon>Ranunculaceae</taxon>
        <taxon>Coptidoideae</taxon>
        <taxon>Coptis</taxon>
    </lineage>
</organism>
<gene>
    <name evidence="2" type="ORF">IFM89_004783</name>
</gene>
<dbReference type="EMBL" id="JADFTS010000003">
    <property type="protein sequence ID" value="KAF9612980.1"/>
    <property type="molecule type" value="Genomic_DNA"/>
</dbReference>
<dbReference type="SUPFAM" id="SSF48371">
    <property type="entry name" value="ARM repeat"/>
    <property type="match status" value="1"/>
</dbReference>
<dbReference type="InterPro" id="IPR011989">
    <property type="entry name" value="ARM-like"/>
</dbReference>
<keyword evidence="3" id="KW-1185">Reference proteome</keyword>
<comment type="similarity">
    <text evidence="1">Belongs to the CNOT9 family.</text>
</comment>